<dbReference type="InterPro" id="IPR011037">
    <property type="entry name" value="Pyrv_Knase-like_insert_dom_sf"/>
</dbReference>
<proteinExistence type="predicted"/>
<organism evidence="2 3">
    <name type="scientific">Belnapia arida</name>
    <dbReference type="NCBI Taxonomy" id="2804533"/>
    <lineage>
        <taxon>Bacteria</taxon>
        <taxon>Pseudomonadati</taxon>
        <taxon>Pseudomonadota</taxon>
        <taxon>Alphaproteobacteria</taxon>
        <taxon>Acetobacterales</taxon>
        <taxon>Roseomonadaceae</taxon>
        <taxon>Belnapia</taxon>
    </lineage>
</organism>
<dbReference type="Pfam" id="PF03473">
    <property type="entry name" value="MOSC"/>
    <property type="match status" value="1"/>
</dbReference>
<dbReference type="InterPro" id="IPR005303">
    <property type="entry name" value="MOCOS_middle"/>
</dbReference>
<reference evidence="2 3" key="1">
    <citation type="submission" date="2021-01" db="EMBL/GenBank/DDBJ databases">
        <title>Belnapia mucosa sp. nov. and Belnapia arida sp. nov., isolated from the Tabernas Desert (Almeria, Spain).</title>
        <authorList>
            <person name="Molina-Menor E."/>
            <person name="Vidal-Verdu A."/>
            <person name="Calonge A."/>
            <person name="Satari L."/>
            <person name="Pereto J."/>
            <person name="Porcar M."/>
        </authorList>
    </citation>
    <scope>NUCLEOTIDE SEQUENCE [LARGE SCALE GENOMIC DNA]</scope>
    <source>
        <strain evidence="2 3">T18</strain>
    </source>
</reference>
<comment type="caution">
    <text evidence="2">The sequence shown here is derived from an EMBL/GenBank/DDBJ whole genome shotgun (WGS) entry which is preliminary data.</text>
</comment>
<feature type="domain" description="MOSC" evidence="1">
    <location>
        <begin position="92"/>
        <end position="239"/>
    </location>
</feature>
<keyword evidence="3" id="KW-1185">Reference proteome</keyword>
<dbReference type="Proteomes" id="UP000660885">
    <property type="component" value="Unassembled WGS sequence"/>
</dbReference>
<dbReference type="PROSITE" id="PS51340">
    <property type="entry name" value="MOSC"/>
    <property type="match status" value="1"/>
</dbReference>
<evidence type="ECO:0000313" key="2">
    <source>
        <dbReference type="EMBL" id="MBL6081598.1"/>
    </source>
</evidence>
<gene>
    <name evidence="2" type="ORF">JMJ56_26765</name>
</gene>
<dbReference type="RefSeq" id="WP_202834814.1">
    <property type="nucleotide sequence ID" value="NZ_JAETWB010000031.1"/>
</dbReference>
<protein>
    <submittedName>
        <fullName evidence="2">MOSC domain-containing protein</fullName>
    </submittedName>
</protein>
<dbReference type="Pfam" id="PF03476">
    <property type="entry name" value="MOSC_N"/>
    <property type="match status" value="1"/>
</dbReference>
<name>A0ABS1UA82_9PROT</name>
<dbReference type="Gene3D" id="2.40.33.20">
    <property type="entry name" value="PK beta-barrel domain-like"/>
    <property type="match status" value="1"/>
</dbReference>
<sequence>MMQAVTVGRVAHLARYPVKSMAGEALAELDLGWTGAHGDRQYAFMRRGNRSRFPWLTAREMPSLVLHRPSYRNPADPRHSPLDVVTPAGECLPLDHSALAASLSEAAGTTVDLIQVGRGIFDSMPVSLTTTAFLAAVDAAHGAPLDPRRFRINIVIQSEASDATWRGEILTFGDREEGARVLVSDAIPRCSMVTVDPDAASRDVSVLRTVAQRFDNNVGSYCATAHPGQIHVGDLVRIHRERPNR</sequence>
<dbReference type="InterPro" id="IPR005302">
    <property type="entry name" value="MoCF_Sase_C"/>
</dbReference>
<dbReference type="EMBL" id="JAETWB010000031">
    <property type="protein sequence ID" value="MBL6081598.1"/>
    <property type="molecule type" value="Genomic_DNA"/>
</dbReference>
<evidence type="ECO:0000313" key="3">
    <source>
        <dbReference type="Proteomes" id="UP000660885"/>
    </source>
</evidence>
<evidence type="ECO:0000259" key="1">
    <source>
        <dbReference type="PROSITE" id="PS51340"/>
    </source>
</evidence>
<accession>A0ABS1UA82</accession>
<dbReference type="SUPFAM" id="SSF50800">
    <property type="entry name" value="PK beta-barrel domain-like"/>
    <property type="match status" value="1"/>
</dbReference>